<name>A0AAD7MNY0_9AGAR</name>
<proteinExistence type="predicted"/>
<dbReference type="SUPFAM" id="SSF52047">
    <property type="entry name" value="RNI-like"/>
    <property type="match status" value="1"/>
</dbReference>
<evidence type="ECO:0000313" key="2">
    <source>
        <dbReference type="EMBL" id="KAJ7725434.1"/>
    </source>
</evidence>
<dbReference type="InterPro" id="IPR036047">
    <property type="entry name" value="F-box-like_dom_sf"/>
</dbReference>
<organism evidence="2 3">
    <name type="scientific">Mycena maculata</name>
    <dbReference type="NCBI Taxonomy" id="230809"/>
    <lineage>
        <taxon>Eukaryota</taxon>
        <taxon>Fungi</taxon>
        <taxon>Dikarya</taxon>
        <taxon>Basidiomycota</taxon>
        <taxon>Agaricomycotina</taxon>
        <taxon>Agaricomycetes</taxon>
        <taxon>Agaricomycetidae</taxon>
        <taxon>Agaricales</taxon>
        <taxon>Marasmiineae</taxon>
        <taxon>Mycenaceae</taxon>
        <taxon>Mycena</taxon>
    </lineage>
</organism>
<dbReference type="AlphaFoldDB" id="A0AAD7MNY0"/>
<keyword evidence="3" id="KW-1185">Reference proteome</keyword>
<reference evidence="2" key="1">
    <citation type="submission" date="2023-03" db="EMBL/GenBank/DDBJ databases">
        <title>Massive genome expansion in bonnet fungi (Mycena s.s.) driven by repeated elements and novel gene families across ecological guilds.</title>
        <authorList>
            <consortium name="Lawrence Berkeley National Laboratory"/>
            <person name="Harder C.B."/>
            <person name="Miyauchi S."/>
            <person name="Viragh M."/>
            <person name="Kuo A."/>
            <person name="Thoen E."/>
            <person name="Andreopoulos B."/>
            <person name="Lu D."/>
            <person name="Skrede I."/>
            <person name="Drula E."/>
            <person name="Henrissat B."/>
            <person name="Morin E."/>
            <person name="Kohler A."/>
            <person name="Barry K."/>
            <person name="LaButti K."/>
            <person name="Morin E."/>
            <person name="Salamov A."/>
            <person name="Lipzen A."/>
            <person name="Mereny Z."/>
            <person name="Hegedus B."/>
            <person name="Baldrian P."/>
            <person name="Stursova M."/>
            <person name="Weitz H."/>
            <person name="Taylor A."/>
            <person name="Grigoriev I.V."/>
            <person name="Nagy L.G."/>
            <person name="Martin F."/>
            <person name="Kauserud H."/>
        </authorList>
    </citation>
    <scope>NUCLEOTIDE SEQUENCE</scope>
    <source>
        <strain evidence="2">CBHHK188m</strain>
    </source>
</reference>
<accession>A0AAD7MNY0</accession>
<dbReference type="Gene3D" id="3.80.10.10">
    <property type="entry name" value="Ribonuclease Inhibitor"/>
    <property type="match status" value="1"/>
</dbReference>
<dbReference type="SUPFAM" id="SSF81383">
    <property type="entry name" value="F-box domain"/>
    <property type="match status" value="1"/>
</dbReference>
<comment type="caution">
    <text evidence="2">The sequence shown here is derived from an EMBL/GenBank/DDBJ whole genome shotgun (WGS) entry which is preliminary data.</text>
</comment>
<dbReference type="InterPro" id="IPR001810">
    <property type="entry name" value="F-box_dom"/>
</dbReference>
<dbReference type="InterPro" id="IPR032675">
    <property type="entry name" value="LRR_dom_sf"/>
</dbReference>
<protein>
    <recommendedName>
        <fullName evidence="1">F-box domain-containing protein</fullName>
    </recommendedName>
</protein>
<gene>
    <name evidence="2" type="ORF">DFH07DRAFT_970881</name>
</gene>
<dbReference type="EMBL" id="JARJLG010000228">
    <property type="protein sequence ID" value="KAJ7725434.1"/>
    <property type="molecule type" value="Genomic_DNA"/>
</dbReference>
<dbReference type="Proteomes" id="UP001215280">
    <property type="component" value="Unassembled WGS sequence"/>
</dbReference>
<feature type="domain" description="F-box" evidence="1">
    <location>
        <begin position="4"/>
        <end position="44"/>
    </location>
</feature>
<evidence type="ECO:0000313" key="3">
    <source>
        <dbReference type="Proteomes" id="UP001215280"/>
    </source>
</evidence>
<sequence>MFPLPPEIIARIIEQLSDSKSDLLSCSLICRGWLPFARNNLEIYIHPHSSSTFIELLASPTNTLGTTLRHLDLLNLNGLLRGPLYQVLTMLSSLRYLALWATVGVELPALPWLTRLSLCGTEFASYSGFATFMSNLPALQNLEFMHVTWAAGPDDDQYTFPTLDLLSLYLYWGPTQPIRTILFGLRTRNLVLDFPS</sequence>
<evidence type="ECO:0000259" key="1">
    <source>
        <dbReference type="Pfam" id="PF12937"/>
    </source>
</evidence>
<dbReference type="Pfam" id="PF12937">
    <property type="entry name" value="F-box-like"/>
    <property type="match status" value="1"/>
</dbReference>